<evidence type="ECO:0000313" key="3">
    <source>
        <dbReference type="Proteomes" id="UP001161580"/>
    </source>
</evidence>
<organism evidence="2 3">
    <name type="scientific">Ferirhizobium litorale</name>
    <dbReference type="NCBI Taxonomy" id="2927786"/>
    <lineage>
        <taxon>Bacteria</taxon>
        <taxon>Pseudomonadati</taxon>
        <taxon>Pseudomonadota</taxon>
        <taxon>Alphaproteobacteria</taxon>
        <taxon>Hyphomicrobiales</taxon>
        <taxon>Rhizobiaceae</taxon>
        <taxon>Ferirhizobium</taxon>
    </lineage>
</organism>
<dbReference type="Pfam" id="PF00795">
    <property type="entry name" value="CN_hydrolase"/>
    <property type="match status" value="1"/>
</dbReference>
<gene>
    <name evidence="2" type="ORF">MRS75_18610</name>
</gene>
<dbReference type="InterPro" id="IPR003010">
    <property type="entry name" value="C-N_Hydrolase"/>
</dbReference>
<keyword evidence="2" id="KW-0378">Hydrolase</keyword>
<dbReference type="PANTHER" id="PTHR23088:SF50">
    <property type="entry name" value="HYDROLASE YHCX"/>
    <property type="match status" value="1"/>
</dbReference>
<proteinExistence type="predicted"/>
<reference evidence="2" key="1">
    <citation type="submission" date="2022-03" db="EMBL/GenBank/DDBJ databases">
        <title>Fererhizobium litorale gen. nov., sp. nov., isolated from sandy sediments of the Sea of Japan seashore.</title>
        <authorList>
            <person name="Romanenko L."/>
            <person name="Kurilenko V."/>
            <person name="Otstavnykh N."/>
            <person name="Svetashev V."/>
            <person name="Tekutyeva L."/>
            <person name="Isaeva M."/>
            <person name="Mikhailov V."/>
        </authorList>
    </citation>
    <scope>NUCLEOTIDE SEQUENCE</scope>
    <source>
        <strain evidence="2">KMM 9576</strain>
    </source>
</reference>
<dbReference type="PANTHER" id="PTHR23088">
    <property type="entry name" value="NITRILASE-RELATED"/>
    <property type="match status" value="1"/>
</dbReference>
<dbReference type="GO" id="GO:0016787">
    <property type="term" value="F:hydrolase activity"/>
    <property type="evidence" value="ECO:0007669"/>
    <property type="project" value="UniProtKB-KW"/>
</dbReference>
<dbReference type="Proteomes" id="UP001161580">
    <property type="component" value="Unassembled WGS sequence"/>
</dbReference>
<keyword evidence="3" id="KW-1185">Reference proteome</keyword>
<evidence type="ECO:0000313" key="2">
    <source>
        <dbReference type="EMBL" id="MDI7924078.1"/>
    </source>
</evidence>
<dbReference type="CDD" id="cd07574">
    <property type="entry name" value="nitrilase_Rim1_like"/>
    <property type="match status" value="1"/>
</dbReference>
<comment type="caution">
    <text evidence="2">The sequence shown here is derived from an EMBL/GenBank/DDBJ whole genome shotgun (WGS) entry which is preliminary data.</text>
</comment>
<dbReference type="InterPro" id="IPR036526">
    <property type="entry name" value="C-N_Hydrolase_sf"/>
</dbReference>
<protein>
    <submittedName>
        <fullName evidence="2">Carbon-nitrogen hydrolase family protein</fullName>
    </submittedName>
</protein>
<sequence length="290" mass="32230">MLKIAACQYAIDLIESWEDYAHHLVTLCREAKEGGAELLLLPEYSAMVLAGQLAPDVRSDLHGSIAAMQPLIPRWVELCEEIARDLQIYFVPGSAPVKDADGLYRNRAWFFGPNGLIGTQDKLMMTRFEREEWFVAAGRGVKLFETPIGRFGILICYDNEFPMLARTLTELGADMILAPSCTDKEAGYYRVRIGAQARALENQLAVLVSPTVGLAPWSPAVDENVGRAALYVPSDYGMPASGVFAESAELSPSSSTWLFAEIDLSEVRRLRTEGQVATHRDWPEQFELVR</sequence>
<dbReference type="PROSITE" id="PS50263">
    <property type="entry name" value="CN_HYDROLASE"/>
    <property type="match status" value="1"/>
</dbReference>
<evidence type="ECO:0000259" key="1">
    <source>
        <dbReference type="PROSITE" id="PS50263"/>
    </source>
</evidence>
<name>A0AAE3QJ67_9HYPH</name>
<feature type="domain" description="CN hydrolase" evidence="1">
    <location>
        <begin position="2"/>
        <end position="264"/>
    </location>
</feature>
<dbReference type="AlphaFoldDB" id="A0AAE3QJ67"/>
<dbReference type="EMBL" id="JALDYZ010000012">
    <property type="protein sequence ID" value="MDI7924078.1"/>
    <property type="molecule type" value="Genomic_DNA"/>
</dbReference>
<dbReference type="Gene3D" id="3.60.110.10">
    <property type="entry name" value="Carbon-nitrogen hydrolase"/>
    <property type="match status" value="1"/>
</dbReference>
<dbReference type="SUPFAM" id="SSF56317">
    <property type="entry name" value="Carbon-nitrogen hydrolase"/>
    <property type="match status" value="1"/>
</dbReference>
<dbReference type="RefSeq" id="WP_311788156.1">
    <property type="nucleotide sequence ID" value="NZ_JALDYY010000013.1"/>
</dbReference>
<accession>A0AAE3QJ67</accession>